<comment type="caution">
    <text evidence="1">The sequence shown here is derived from an EMBL/GenBank/DDBJ whole genome shotgun (WGS) entry which is preliminary data.</text>
</comment>
<protein>
    <submittedName>
        <fullName evidence="1">Uncharacterized protein</fullName>
    </submittedName>
</protein>
<evidence type="ECO:0000313" key="2">
    <source>
        <dbReference type="Proteomes" id="UP000538666"/>
    </source>
</evidence>
<dbReference type="EMBL" id="JACHEK010000002">
    <property type="protein sequence ID" value="MBB6142946.1"/>
    <property type="molecule type" value="Genomic_DNA"/>
</dbReference>
<dbReference type="RefSeq" id="WP_260315132.1">
    <property type="nucleotide sequence ID" value="NZ_JACHEK010000002.1"/>
</dbReference>
<evidence type="ECO:0000313" key="1">
    <source>
        <dbReference type="EMBL" id="MBB6142946.1"/>
    </source>
</evidence>
<reference evidence="1 2" key="1">
    <citation type="submission" date="2020-08" db="EMBL/GenBank/DDBJ databases">
        <title>Genomic Encyclopedia of Type Strains, Phase IV (KMG-IV): sequencing the most valuable type-strain genomes for metagenomic binning, comparative biology and taxonomic classification.</title>
        <authorList>
            <person name="Goeker M."/>
        </authorList>
    </citation>
    <scope>NUCLEOTIDE SEQUENCE [LARGE SCALE GENOMIC DNA]</scope>
    <source>
        <strain evidence="1 2">DSM 103733</strain>
    </source>
</reference>
<sequence>MSQNMGFAGTVSNLDVALPEKTAAQQFYIDCCGLAAMQQRGVIV</sequence>
<accession>A0A841JNL0</accession>
<dbReference type="Proteomes" id="UP000538666">
    <property type="component" value="Unassembled WGS sequence"/>
</dbReference>
<keyword evidence="2" id="KW-1185">Reference proteome</keyword>
<proteinExistence type="predicted"/>
<name>A0A841JNL0_9BACT</name>
<dbReference type="AlphaFoldDB" id="A0A841JNL0"/>
<organism evidence="1 2">
    <name type="scientific">Silvibacterium bohemicum</name>
    <dbReference type="NCBI Taxonomy" id="1577686"/>
    <lineage>
        <taxon>Bacteria</taxon>
        <taxon>Pseudomonadati</taxon>
        <taxon>Acidobacteriota</taxon>
        <taxon>Terriglobia</taxon>
        <taxon>Terriglobales</taxon>
        <taxon>Acidobacteriaceae</taxon>
        <taxon>Silvibacterium</taxon>
    </lineage>
</organism>
<gene>
    <name evidence="1" type="ORF">HNQ77_000890</name>
</gene>